<dbReference type="EMBL" id="FN648608">
    <property type="protein sequence ID" value="CBN74709.1"/>
    <property type="molecule type" value="Genomic_DNA"/>
</dbReference>
<evidence type="ECO:0000256" key="1">
    <source>
        <dbReference type="SAM" id="MobiDB-lite"/>
    </source>
</evidence>
<dbReference type="OrthoDB" id="10465958at2759"/>
<evidence type="ECO:0000256" key="2">
    <source>
        <dbReference type="SAM" id="Phobius"/>
    </source>
</evidence>
<name>D8LMQ8_ECTSI</name>
<keyword evidence="4" id="KW-1185">Reference proteome</keyword>
<protein>
    <submittedName>
        <fullName evidence="3">Uncharacterized protein</fullName>
    </submittedName>
</protein>
<sequence length="260" mass="27569">MISKSTIQRTPVMSLVGLLVGLVLSVARGAFGDLFRALGLASVLAVSRSRRLSAEYPFLPYARRALVMLPRRPFPPAENPWKYKRADAIAELEDAGVPLDAGNLPAEFSMAKSLLSVAFLGGFAGYLVSQFPFVFLPTFMLALGGGGFLAYLATTKNARGDLTRLLGMRTVAFLGLVSEINSDVALSAKGKVVGGICFSKAMFWDRKYHGEAAPLARQRQRQREPMAAAAAGASAGGGRRPPDAVFSSTAAAAATALRTK</sequence>
<keyword evidence="2" id="KW-0472">Membrane</keyword>
<accession>D8LMQ8</accession>
<feature type="transmembrane region" description="Helical" evidence="2">
    <location>
        <begin position="133"/>
        <end position="154"/>
    </location>
</feature>
<dbReference type="InParanoid" id="D8LMQ8"/>
<feature type="region of interest" description="Disordered" evidence="1">
    <location>
        <begin position="215"/>
        <end position="243"/>
    </location>
</feature>
<proteinExistence type="predicted"/>
<dbReference type="EMBL" id="FN649740">
    <property type="protein sequence ID" value="CBN74709.1"/>
    <property type="molecule type" value="Genomic_DNA"/>
</dbReference>
<keyword evidence="2" id="KW-0812">Transmembrane</keyword>
<gene>
    <name evidence="3" type="ORF">Esi_0041_0008</name>
</gene>
<keyword evidence="2" id="KW-1133">Transmembrane helix</keyword>
<evidence type="ECO:0000313" key="4">
    <source>
        <dbReference type="Proteomes" id="UP000002630"/>
    </source>
</evidence>
<evidence type="ECO:0000313" key="3">
    <source>
        <dbReference type="EMBL" id="CBN74709.1"/>
    </source>
</evidence>
<dbReference type="eggNOG" id="ENOG502SA5N">
    <property type="taxonomic scope" value="Eukaryota"/>
</dbReference>
<dbReference type="AlphaFoldDB" id="D8LMQ8"/>
<organism evidence="3 4">
    <name type="scientific">Ectocarpus siliculosus</name>
    <name type="common">Brown alga</name>
    <name type="synonym">Conferva siliculosa</name>
    <dbReference type="NCBI Taxonomy" id="2880"/>
    <lineage>
        <taxon>Eukaryota</taxon>
        <taxon>Sar</taxon>
        <taxon>Stramenopiles</taxon>
        <taxon>Ochrophyta</taxon>
        <taxon>PX clade</taxon>
        <taxon>Phaeophyceae</taxon>
        <taxon>Ectocarpales</taxon>
        <taxon>Ectocarpaceae</taxon>
        <taxon>Ectocarpus</taxon>
    </lineage>
</organism>
<reference evidence="3 4" key="1">
    <citation type="journal article" date="2010" name="Nature">
        <title>The Ectocarpus genome and the independent evolution of multicellularity in brown algae.</title>
        <authorList>
            <person name="Cock J.M."/>
            <person name="Sterck L."/>
            <person name="Rouze P."/>
            <person name="Scornet D."/>
            <person name="Allen A.E."/>
            <person name="Amoutzias G."/>
            <person name="Anthouard V."/>
            <person name="Artiguenave F."/>
            <person name="Aury J.M."/>
            <person name="Badger J.H."/>
            <person name="Beszteri B."/>
            <person name="Billiau K."/>
            <person name="Bonnet E."/>
            <person name="Bothwell J.H."/>
            <person name="Bowler C."/>
            <person name="Boyen C."/>
            <person name="Brownlee C."/>
            <person name="Carrano C.J."/>
            <person name="Charrier B."/>
            <person name="Cho G.Y."/>
            <person name="Coelho S.M."/>
            <person name="Collen J."/>
            <person name="Corre E."/>
            <person name="Da Silva C."/>
            <person name="Delage L."/>
            <person name="Delaroque N."/>
            <person name="Dittami S.M."/>
            <person name="Doulbeau S."/>
            <person name="Elias M."/>
            <person name="Farnham G."/>
            <person name="Gachon C.M."/>
            <person name="Gschloessl B."/>
            <person name="Heesch S."/>
            <person name="Jabbari K."/>
            <person name="Jubin C."/>
            <person name="Kawai H."/>
            <person name="Kimura K."/>
            <person name="Kloareg B."/>
            <person name="Kupper F.C."/>
            <person name="Lang D."/>
            <person name="Le Bail A."/>
            <person name="Leblanc C."/>
            <person name="Lerouge P."/>
            <person name="Lohr M."/>
            <person name="Lopez P.J."/>
            <person name="Martens C."/>
            <person name="Maumus F."/>
            <person name="Michel G."/>
            <person name="Miranda-Saavedra D."/>
            <person name="Morales J."/>
            <person name="Moreau H."/>
            <person name="Motomura T."/>
            <person name="Nagasato C."/>
            <person name="Napoli C.A."/>
            <person name="Nelson D.R."/>
            <person name="Nyvall-Collen P."/>
            <person name="Peters A.F."/>
            <person name="Pommier C."/>
            <person name="Potin P."/>
            <person name="Poulain J."/>
            <person name="Quesneville H."/>
            <person name="Read B."/>
            <person name="Rensing S.A."/>
            <person name="Ritter A."/>
            <person name="Rousvoal S."/>
            <person name="Samanta M."/>
            <person name="Samson G."/>
            <person name="Schroeder D.C."/>
            <person name="Segurens B."/>
            <person name="Strittmatter M."/>
            <person name="Tonon T."/>
            <person name="Tregear J.W."/>
            <person name="Valentin K."/>
            <person name="von Dassow P."/>
            <person name="Yamagishi T."/>
            <person name="Van de Peer Y."/>
            <person name="Wincker P."/>
        </authorList>
    </citation>
    <scope>NUCLEOTIDE SEQUENCE [LARGE SCALE GENOMIC DNA]</scope>
    <source>
        <strain evidence="4">Ec32 / CCAP1310/4</strain>
    </source>
</reference>
<dbReference type="Proteomes" id="UP000002630">
    <property type="component" value="Linkage Group LG15"/>
</dbReference>